<evidence type="ECO:0000313" key="1">
    <source>
        <dbReference type="EMBL" id="VUZ39558.1"/>
    </source>
</evidence>
<organism evidence="1 2">
    <name type="scientific">Hymenolepis diminuta</name>
    <name type="common">Rat tapeworm</name>
    <dbReference type="NCBI Taxonomy" id="6216"/>
    <lineage>
        <taxon>Eukaryota</taxon>
        <taxon>Metazoa</taxon>
        <taxon>Spiralia</taxon>
        <taxon>Lophotrochozoa</taxon>
        <taxon>Platyhelminthes</taxon>
        <taxon>Cestoda</taxon>
        <taxon>Eucestoda</taxon>
        <taxon>Cyclophyllidea</taxon>
        <taxon>Hymenolepididae</taxon>
        <taxon>Hymenolepis</taxon>
    </lineage>
</organism>
<keyword evidence="2" id="KW-1185">Reference proteome</keyword>
<gene>
    <name evidence="1" type="ORF">WMSIL1_LOCUS814</name>
</gene>
<accession>A0A564XYE1</accession>
<name>A0A564XYE1_HYMDI</name>
<feature type="non-terminal residue" evidence="1">
    <location>
        <position position="1"/>
    </location>
</feature>
<proteinExistence type="predicted"/>
<protein>
    <submittedName>
        <fullName evidence="1">Uncharacterized protein</fullName>
    </submittedName>
</protein>
<dbReference type="AlphaFoldDB" id="A0A564XYE1"/>
<dbReference type="EMBL" id="CABIJS010000019">
    <property type="protein sequence ID" value="VUZ39558.1"/>
    <property type="molecule type" value="Genomic_DNA"/>
</dbReference>
<evidence type="ECO:0000313" key="2">
    <source>
        <dbReference type="Proteomes" id="UP000321570"/>
    </source>
</evidence>
<dbReference type="Proteomes" id="UP000321570">
    <property type="component" value="Unassembled WGS sequence"/>
</dbReference>
<sequence>EIIFVFSYSYSHLFRKHSEINFLLHFGLTYDVLKGVGCDSLNYAFVEVK</sequence>
<reference evidence="1 2" key="1">
    <citation type="submission" date="2019-07" db="EMBL/GenBank/DDBJ databases">
        <authorList>
            <person name="Jastrzebski P J."/>
            <person name="Paukszto L."/>
            <person name="Jastrzebski P J."/>
        </authorList>
    </citation>
    <scope>NUCLEOTIDE SEQUENCE [LARGE SCALE GENOMIC DNA]</scope>
    <source>
        <strain evidence="1 2">WMS-il1</strain>
    </source>
</reference>